<dbReference type="AlphaFoldDB" id="A0AAV3XS47"/>
<gene>
    <name evidence="2" type="ORF">PoB_000051400</name>
</gene>
<evidence type="ECO:0000313" key="3">
    <source>
        <dbReference type="Proteomes" id="UP000735302"/>
    </source>
</evidence>
<name>A0AAV3XS47_9GAST</name>
<comment type="caution">
    <text evidence="2">The sequence shown here is derived from an EMBL/GenBank/DDBJ whole genome shotgun (WGS) entry which is preliminary data.</text>
</comment>
<proteinExistence type="predicted"/>
<evidence type="ECO:0000256" key="1">
    <source>
        <dbReference type="SAM" id="MobiDB-lite"/>
    </source>
</evidence>
<protein>
    <submittedName>
        <fullName evidence="2">Zinc finger protein</fullName>
    </submittedName>
</protein>
<feature type="compositionally biased region" description="Polar residues" evidence="1">
    <location>
        <begin position="1"/>
        <end position="35"/>
    </location>
</feature>
<organism evidence="2 3">
    <name type="scientific">Plakobranchus ocellatus</name>
    <dbReference type="NCBI Taxonomy" id="259542"/>
    <lineage>
        <taxon>Eukaryota</taxon>
        <taxon>Metazoa</taxon>
        <taxon>Spiralia</taxon>
        <taxon>Lophotrochozoa</taxon>
        <taxon>Mollusca</taxon>
        <taxon>Gastropoda</taxon>
        <taxon>Heterobranchia</taxon>
        <taxon>Euthyneura</taxon>
        <taxon>Panpulmonata</taxon>
        <taxon>Sacoglossa</taxon>
        <taxon>Placobranchoidea</taxon>
        <taxon>Plakobranchidae</taxon>
        <taxon>Plakobranchus</taxon>
    </lineage>
</organism>
<sequence length="70" mass="7795">MLTEKSGYSIQDTGTNGNDANRVNKMQRNAGTNGNDADRVINIYHNTGTSGSDANREIRIQHPGYKNQWQ</sequence>
<dbReference type="Proteomes" id="UP000735302">
    <property type="component" value="Unassembled WGS sequence"/>
</dbReference>
<reference evidence="2 3" key="1">
    <citation type="journal article" date="2021" name="Elife">
        <title>Chloroplast acquisition without the gene transfer in kleptoplastic sea slugs, Plakobranchus ocellatus.</title>
        <authorList>
            <person name="Maeda T."/>
            <person name="Takahashi S."/>
            <person name="Yoshida T."/>
            <person name="Shimamura S."/>
            <person name="Takaki Y."/>
            <person name="Nagai Y."/>
            <person name="Toyoda A."/>
            <person name="Suzuki Y."/>
            <person name="Arimoto A."/>
            <person name="Ishii H."/>
            <person name="Satoh N."/>
            <person name="Nishiyama T."/>
            <person name="Hasebe M."/>
            <person name="Maruyama T."/>
            <person name="Minagawa J."/>
            <person name="Obokata J."/>
            <person name="Shigenobu S."/>
        </authorList>
    </citation>
    <scope>NUCLEOTIDE SEQUENCE [LARGE SCALE GENOMIC DNA]</scope>
</reference>
<keyword evidence="3" id="KW-1185">Reference proteome</keyword>
<feature type="region of interest" description="Disordered" evidence="1">
    <location>
        <begin position="1"/>
        <end position="70"/>
    </location>
</feature>
<dbReference type="EMBL" id="BLXT01000055">
    <property type="protein sequence ID" value="GFN74008.1"/>
    <property type="molecule type" value="Genomic_DNA"/>
</dbReference>
<feature type="compositionally biased region" description="Polar residues" evidence="1">
    <location>
        <begin position="44"/>
        <end position="53"/>
    </location>
</feature>
<evidence type="ECO:0000313" key="2">
    <source>
        <dbReference type="EMBL" id="GFN74008.1"/>
    </source>
</evidence>
<accession>A0AAV3XS47</accession>